<dbReference type="Gene3D" id="3.30.1490.300">
    <property type="match status" value="1"/>
</dbReference>
<dbReference type="Proteomes" id="UP000176493">
    <property type="component" value="Unassembled WGS sequence"/>
</dbReference>
<feature type="domain" description="SHS2" evidence="1">
    <location>
        <begin position="3"/>
        <end position="168"/>
    </location>
</feature>
<dbReference type="SMART" id="SM00842">
    <property type="entry name" value="FtsA"/>
    <property type="match status" value="1"/>
</dbReference>
<accession>A0A1G2MEV9</accession>
<dbReference type="InterPro" id="IPR043129">
    <property type="entry name" value="ATPase_NBD"/>
</dbReference>
<organism evidence="2 3">
    <name type="scientific">Candidatus Taylorbacteria bacterium RIFCSPHIGHO2_02_49_25</name>
    <dbReference type="NCBI Taxonomy" id="1802305"/>
    <lineage>
        <taxon>Bacteria</taxon>
        <taxon>Candidatus Tayloriibacteriota</taxon>
    </lineage>
</organism>
<sequence>MPAVGLDISDDAVSAIGLARKSNAFVLERFGRRRLQSGSVSGGRINDANAVAGVLRELKDELKLDFVNASLSEENAYLFKVKIPRVSRKEIRGVLEFKLEENVPIPASEAIFDYTVITQAGHSNGDHIDVGVTVLSKAVVDAYTALLDKAGLVPLSFEIEAQAISRAVIPRGNRETHLVVNIGERKTGLFIISNEVVHFTSTVGIGGMHITEAIARHLSISSSEAERVKNDHSSFRRKENMELFLVIAEVVSVLKSELNKLTVYWSTHEGPSGELGKKITNIILCGRDAAIAGIVEYFAFSLDRPVEVGNVWTNAFSLDEHIPSLHFDESLDYAATVGLALPKGH</sequence>
<protein>
    <recommendedName>
        <fullName evidence="1">SHS2 domain-containing protein</fullName>
    </recommendedName>
</protein>
<proteinExistence type="predicted"/>
<dbReference type="SUPFAM" id="SSF53067">
    <property type="entry name" value="Actin-like ATPase domain"/>
    <property type="match status" value="2"/>
</dbReference>
<comment type="caution">
    <text evidence="2">The sequence shown here is derived from an EMBL/GenBank/DDBJ whole genome shotgun (WGS) entry which is preliminary data.</text>
</comment>
<evidence type="ECO:0000313" key="3">
    <source>
        <dbReference type="Proteomes" id="UP000176493"/>
    </source>
</evidence>
<name>A0A1G2MEV9_9BACT</name>
<dbReference type="PANTHER" id="PTHR32432">
    <property type="entry name" value="CELL DIVISION PROTEIN FTSA-RELATED"/>
    <property type="match status" value="1"/>
</dbReference>
<gene>
    <name evidence="2" type="ORF">A2W52_01920</name>
</gene>
<dbReference type="InterPro" id="IPR003494">
    <property type="entry name" value="SHS2_FtsA"/>
</dbReference>
<dbReference type="Gene3D" id="3.30.420.40">
    <property type="match status" value="2"/>
</dbReference>
<dbReference type="InterPro" id="IPR005883">
    <property type="entry name" value="PilM"/>
</dbReference>
<evidence type="ECO:0000313" key="2">
    <source>
        <dbReference type="EMBL" id="OHA21581.1"/>
    </source>
</evidence>
<dbReference type="GO" id="GO:0051301">
    <property type="term" value="P:cell division"/>
    <property type="evidence" value="ECO:0007669"/>
    <property type="project" value="InterPro"/>
</dbReference>
<dbReference type="AlphaFoldDB" id="A0A1G2MEV9"/>
<evidence type="ECO:0000259" key="1">
    <source>
        <dbReference type="SMART" id="SM00842"/>
    </source>
</evidence>
<dbReference type="CDD" id="cd24049">
    <property type="entry name" value="ASKHA_NBD_PilM"/>
    <property type="match status" value="1"/>
</dbReference>
<dbReference type="EMBL" id="MHRJ01000043">
    <property type="protein sequence ID" value="OHA21581.1"/>
    <property type="molecule type" value="Genomic_DNA"/>
</dbReference>
<reference evidence="2 3" key="1">
    <citation type="journal article" date="2016" name="Nat. Commun.">
        <title>Thousands of microbial genomes shed light on interconnected biogeochemical processes in an aquifer system.</title>
        <authorList>
            <person name="Anantharaman K."/>
            <person name="Brown C.T."/>
            <person name="Hug L.A."/>
            <person name="Sharon I."/>
            <person name="Castelle C.J."/>
            <person name="Probst A.J."/>
            <person name="Thomas B.C."/>
            <person name="Singh A."/>
            <person name="Wilkins M.J."/>
            <person name="Karaoz U."/>
            <person name="Brodie E.L."/>
            <person name="Williams K.H."/>
            <person name="Hubbard S.S."/>
            <person name="Banfield J.F."/>
        </authorList>
    </citation>
    <scope>NUCLEOTIDE SEQUENCE [LARGE SCALE GENOMIC DNA]</scope>
</reference>
<dbReference type="InterPro" id="IPR050696">
    <property type="entry name" value="FtsA/MreB"/>
</dbReference>
<dbReference type="Pfam" id="PF11104">
    <property type="entry name" value="PilM_2"/>
    <property type="match status" value="1"/>
</dbReference>
<dbReference type="PANTHER" id="PTHR32432:SF3">
    <property type="entry name" value="ETHANOLAMINE UTILIZATION PROTEIN EUTJ"/>
    <property type="match status" value="1"/>
</dbReference>